<dbReference type="GO" id="GO:0140359">
    <property type="term" value="F:ABC-type transporter activity"/>
    <property type="evidence" value="ECO:0007669"/>
    <property type="project" value="InterPro"/>
</dbReference>
<evidence type="ECO:0000256" key="6">
    <source>
        <dbReference type="ARBA" id="ARBA00022989"/>
    </source>
</evidence>
<evidence type="ECO:0000256" key="4">
    <source>
        <dbReference type="ARBA" id="ARBA00022475"/>
    </source>
</evidence>
<keyword evidence="7 8" id="KW-0472">Membrane</keyword>
<keyword evidence="4 8" id="KW-1003">Cell membrane</keyword>
<comment type="caution">
    <text evidence="10">The sequence shown here is derived from an EMBL/GenBank/DDBJ whole genome shotgun (WGS) entry which is preliminary data.</text>
</comment>
<dbReference type="GO" id="GO:0043190">
    <property type="term" value="C:ATP-binding cassette (ABC) transporter complex"/>
    <property type="evidence" value="ECO:0007669"/>
    <property type="project" value="InterPro"/>
</dbReference>
<evidence type="ECO:0000256" key="2">
    <source>
        <dbReference type="ARBA" id="ARBA00007783"/>
    </source>
</evidence>
<dbReference type="STRING" id="1127696.HMPREF9134_00230"/>
<comment type="subcellular location">
    <subcellularLocation>
        <location evidence="1 8">Cell membrane</location>
        <topology evidence="1 8">Multi-pass membrane protein</topology>
    </subcellularLocation>
</comment>
<evidence type="ECO:0000313" key="11">
    <source>
        <dbReference type="Proteomes" id="UP000010408"/>
    </source>
</evidence>
<feature type="transmembrane region" description="Helical" evidence="8">
    <location>
        <begin position="215"/>
        <end position="243"/>
    </location>
</feature>
<proteinExistence type="inferred from homology"/>
<dbReference type="PATRIC" id="fig|1127696.3.peg.187"/>
<dbReference type="eggNOG" id="COG0842">
    <property type="taxonomic scope" value="Bacteria"/>
</dbReference>
<evidence type="ECO:0000313" key="10">
    <source>
        <dbReference type="EMBL" id="EKY02787.1"/>
    </source>
</evidence>
<feature type="transmembrane region" description="Helical" evidence="8">
    <location>
        <begin position="344"/>
        <end position="362"/>
    </location>
</feature>
<dbReference type="RefSeq" id="WP_005468358.1">
    <property type="nucleotide sequence ID" value="NZ_KB291042.1"/>
</dbReference>
<gene>
    <name evidence="10" type="ORF">HMPREF9134_00230</name>
</gene>
<evidence type="ECO:0000256" key="7">
    <source>
        <dbReference type="ARBA" id="ARBA00023136"/>
    </source>
</evidence>
<dbReference type="PANTHER" id="PTHR30294">
    <property type="entry name" value="MEMBRANE COMPONENT OF ABC TRANSPORTER YHHJ-RELATED"/>
    <property type="match status" value="1"/>
</dbReference>
<dbReference type="InterPro" id="IPR047817">
    <property type="entry name" value="ABC2_TM_bact-type"/>
</dbReference>
<feature type="domain" description="ABC transmembrane type-2" evidence="9">
    <location>
        <begin position="131"/>
        <end position="365"/>
    </location>
</feature>
<keyword evidence="5 8" id="KW-0812">Transmembrane</keyword>
<evidence type="ECO:0000259" key="9">
    <source>
        <dbReference type="PROSITE" id="PS51012"/>
    </source>
</evidence>
<dbReference type="Pfam" id="PF12698">
    <property type="entry name" value="ABC2_membrane_3"/>
    <property type="match status" value="1"/>
</dbReference>
<organism evidence="10 11">
    <name type="scientific">Porphyromonas catoniae F0037</name>
    <dbReference type="NCBI Taxonomy" id="1127696"/>
    <lineage>
        <taxon>Bacteria</taxon>
        <taxon>Pseudomonadati</taxon>
        <taxon>Bacteroidota</taxon>
        <taxon>Bacteroidia</taxon>
        <taxon>Bacteroidales</taxon>
        <taxon>Porphyromonadaceae</taxon>
        <taxon>Porphyromonas</taxon>
    </lineage>
</organism>
<feature type="transmembrane region" description="Helical" evidence="8">
    <location>
        <begin position="280"/>
        <end position="304"/>
    </location>
</feature>
<feature type="transmembrane region" description="Helical" evidence="8">
    <location>
        <begin position="170"/>
        <end position="195"/>
    </location>
</feature>
<accession>L1NHW5</accession>
<sequence length="367" mass="40537">MKQFLAFVLKECKHIARDRWTLLILLGIPIAQILLFGFAITTEVRSTPVAVYRPSGQTEREIMAQLDASPYFIVTHEVGSPREVDSLFRGGAIRLAIAFSPEFDSDLHQTGEAKIQLIADGSDPNQARTIIGYATAVLSSYQERLLKEHRAPVLIQAETRMLYNPQAKSAYHFVPGVMGIILTLICAMMTAIAIVREREMGTMEVLLASPIRPLYIILAKAVPYFALSLVDLISILLLSAFVLDVPIEGSLFLLFGVSMLYILLALSLGLMISTLVESQVAAMLSSGMALMAPTMIFSGLMFPIESMPVVLQWVSTLMPARWYIAAMRKIMIQGAGLVHVETEILALTLMASVLILVSLYKFKTRLE</sequence>
<protein>
    <recommendedName>
        <fullName evidence="8">Transport permease protein</fullName>
    </recommendedName>
</protein>
<dbReference type="PROSITE" id="PS51012">
    <property type="entry name" value="ABC_TM2"/>
    <property type="match status" value="1"/>
</dbReference>
<name>L1NHW5_9PORP</name>
<feature type="transmembrane region" description="Helical" evidence="8">
    <location>
        <begin position="20"/>
        <end position="40"/>
    </location>
</feature>
<evidence type="ECO:0000256" key="1">
    <source>
        <dbReference type="ARBA" id="ARBA00004651"/>
    </source>
</evidence>
<feature type="transmembrane region" description="Helical" evidence="8">
    <location>
        <begin position="249"/>
        <end position="268"/>
    </location>
</feature>
<evidence type="ECO:0000256" key="5">
    <source>
        <dbReference type="ARBA" id="ARBA00022692"/>
    </source>
</evidence>
<dbReference type="InterPro" id="IPR000412">
    <property type="entry name" value="ABC_2_transport"/>
</dbReference>
<dbReference type="Proteomes" id="UP000010408">
    <property type="component" value="Unassembled WGS sequence"/>
</dbReference>
<comment type="similarity">
    <text evidence="2 8">Belongs to the ABC-2 integral membrane protein family.</text>
</comment>
<dbReference type="EMBL" id="AMEQ01000010">
    <property type="protein sequence ID" value="EKY02787.1"/>
    <property type="molecule type" value="Genomic_DNA"/>
</dbReference>
<dbReference type="InterPro" id="IPR013525">
    <property type="entry name" value="ABC2_TM"/>
</dbReference>
<dbReference type="InterPro" id="IPR051449">
    <property type="entry name" value="ABC-2_transporter_component"/>
</dbReference>
<evidence type="ECO:0000256" key="8">
    <source>
        <dbReference type="RuleBase" id="RU361157"/>
    </source>
</evidence>
<reference evidence="10 11" key="1">
    <citation type="submission" date="2012-05" db="EMBL/GenBank/DDBJ databases">
        <authorList>
            <person name="Weinstock G."/>
            <person name="Sodergren E."/>
            <person name="Lobos E.A."/>
            <person name="Fulton L."/>
            <person name="Fulton R."/>
            <person name="Courtney L."/>
            <person name="Fronick C."/>
            <person name="O'Laughlin M."/>
            <person name="Godfrey J."/>
            <person name="Wilson R.M."/>
            <person name="Miner T."/>
            <person name="Farmer C."/>
            <person name="Delehaunty K."/>
            <person name="Cordes M."/>
            <person name="Minx P."/>
            <person name="Tomlinson C."/>
            <person name="Chen J."/>
            <person name="Wollam A."/>
            <person name="Pepin K.H."/>
            <person name="Bhonagiri V."/>
            <person name="Zhang X."/>
            <person name="Suruliraj S."/>
            <person name="Warren W."/>
            <person name="Mitreva M."/>
            <person name="Mardis E.R."/>
            <person name="Wilson R.K."/>
        </authorList>
    </citation>
    <scope>NUCLEOTIDE SEQUENCE [LARGE SCALE GENOMIC DNA]</scope>
    <source>
        <strain evidence="10 11">F0037</strain>
    </source>
</reference>
<dbReference type="HOGENOM" id="CLU_039483_8_3_10"/>
<keyword evidence="3 8" id="KW-0813">Transport</keyword>
<dbReference type="PANTHER" id="PTHR30294:SF29">
    <property type="entry name" value="MULTIDRUG ABC TRANSPORTER PERMEASE YBHS-RELATED"/>
    <property type="match status" value="1"/>
</dbReference>
<keyword evidence="6 8" id="KW-1133">Transmembrane helix</keyword>
<evidence type="ECO:0000256" key="3">
    <source>
        <dbReference type="ARBA" id="ARBA00022448"/>
    </source>
</evidence>
<dbReference type="AlphaFoldDB" id="L1NHW5"/>
<dbReference type="PRINTS" id="PR00164">
    <property type="entry name" value="ABC2TRNSPORT"/>
</dbReference>